<dbReference type="Gene3D" id="1.25.40.10">
    <property type="entry name" value="Tetratricopeptide repeat domain"/>
    <property type="match status" value="1"/>
</dbReference>
<feature type="transmembrane region" description="Helical" evidence="1">
    <location>
        <begin position="6"/>
        <end position="29"/>
    </location>
</feature>
<evidence type="ECO:0000313" key="2">
    <source>
        <dbReference type="EMBL" id="MCI40001.1"/>
    </source>
</evidence>
<comment type="caution">
    <text evidence="2">The sequence shown here is derived from an EMBL/GenBank/DDBJ whole genome shotgun (WGS) entry which is preliminary data.</text>
</comment>
<evidence type="ECO:0000313" key="3">
    <source>
        <dbReference type="Proteomes" id="UP000265520"/>
    </source>
</evidence>
<protein>
    <submittedName>
        <fullName evidence="2">Pentatricopeptide repeat-containing protein</fullName>
    </submittedName>
</protein>
<dbReference type="InterPro" id="IPR011990">
    <property type="entry name" value="TPR-like_helical_dom_sf"/>
</dbReference>
<dbReference type="Proteomes" id="UP000265520">
    <property type="component" value="Unassembled WGS sequence"/>
</dbReference>
<proteinExistence type="predicted"/>
<organism evidence="2 3">
    <name type="scientific">Trifolium medium</name>
    <dbReference type="NCBI Taxonomy" id="97028"/>
    <lineage>
        <taxon>Eukaryota</taxon>
        <taxon>Viridiplantae</taxon>
        <taxon>Streptophyta</taxon>
        <taxon>Embryophyta</taxon>
        <taxon>Tracheophyta</taxon>
        <taxon>Spermatophyta</taxon>
        <taxon>Magnoliopsida</taxon>
        <taxon>eudicotyledons</taxon>
        <taxon>Gunneridae</taxon>
        <taxon>Pentapetalae</taxon>
        <taxon>rosids</taxon>
        <taxon>fabids</taxon>
        <taxon>Fabales</taxon>
        <taxon>Fabaceae</taxon>
        <taxon>Papilionoideae</taxon>
        <taxon>50 kb inversion clade</taxon>
        <taxon>NPAAA clade</taxon>
        <taxon>Hologalegina</taxon>
        <taxon>IRL clade</taxon>
        <taxon>Trifolieae</taxon>
        <taxon>Trifolium</taxon>
    </lineage>
</organism>
<keyword evidence="3" id="KW-1185">Reference proteome</keyword>
<evidence type="ECO:0000256" key="1">
    <source>
        <dbReference type="SAM" id="Phobius"/>
    </source>
</evidence>
<name>A0A392RTM2_9FABA</name>
<keyword evidence="1" id="KW-0812">Transmembrane</keyword>
<sequence>MTTRNVVSWTAFIVGLVHAGYSLEGLLYFSEMWRSKVGYDSQTFTIALKASADS</sequence>
<dbReference type="AlphaFoldDB" id="A0A392RTM2"/>
<feature type="non-terminal residue" evidence="2">
    <location>
        <position position="54"/>
    </location>
</feature>
<reference evidence="2 3" key="1">
    <citation type="journal article" date="2018" name="Front. Plant Sci.">
        <title>Red Clover (Trifolium pratense) and Zigzag Clover (T. medium) - A Picture of Genomic Similarities and Differences.</title>
        <authorList>
            <person name="Dluhosova J."/>
            <person name="Istvanek J."/>
            <person name="Nedelnik J."/>
            <person name="Repkova J."/>
        </authorList>
    </citation>
    <scope>NUCLEOTIDE SEQUENCE [LARGE SCALE GENOMIC DNA]</scope>
    <source>
        <strain evidence="3">cv. 10/8</strain>
        <tissue evidence="2">Leaf</tissue>
    </source>
</reference>
<accession>A0A392RTM2</accession>
<keyword evidence="1" id="KW-0472">Membrane</keyword>
<keyword evidence="1" id="KW-1133">Transmembrane helix</keyword>
<dbReference type="EMBL" id="LXQA010274587">
    <property type="protein sequence ID" value="MCI40001.1"/>
    <property type="molecule type" value="Genomic_DNA"/>
</dbReference>